<name>A0A381FP54_9FLAO</name>
<organism evidence="2 3">
    <name type="scientific">Chryseobacterium indoltheticum</name>
    <dbReference type="NCBI Taxonomy" id="254"/>
    <lineage>
        <taxon>Bacteria</taxon>
        <taxon>Pseudomonadati</taxon>
        <taxon>Bacteroidota</taxon>
        <taxon>Flavobacteriia</taxon>
        <taxon>Flavobacteriales</taxon>
        <taxon>Weeksellaceae</taxon>
        <taxon>Chryseobacterium group</taxon>
        <taxon>Chryseobacterium</taxon>
    </lineage>
</organism>
<dbReference type="Pfam" id="PF01476">
    <property type="entry name" value="LysM"/>
    <property type="match status" value="1"/>
</dbReference>
<dbReference type="EMBL" id="UFVR01000004">
    <property type="protein sequence ID" value="SUX48339.1"/>
    <property type="molecule type" value="Genomic_DNA"/>
</dbReference>
<dbReference type="InterPro" id="IPR036779">
    <property type="entry name" value="LysM_dom_sf"/>
</dbReference>
<dbReference type="Gene3D" id="3.10.350.10">
    <property type="entry name" value="LysM domain"/>
    <property type="match status" value="1"/>
</dbReference>
<evidence type="ECO:0000313" key="2">
    <source>
        <dbReference type="EMBL" id="SUX48339.1"/>
    </source>
</evidence>
<dbReference type="AlphaFoldDB" id="A0A381FP54"/>
<accession>A0A381FP54</accession>
<evidence type="ECO:0000259" key="1">
    <source>
        <dbReference type="PROSITE" id="PS51782"/>
    </source>
</evidence>
<evidence type="ECO:0000313" key="3">
    <source>
        <dbReference type="Proteomes" id="UP000254282"/>
    </source>
</evidence>
<reference evidence="2 3" key="1">
    <citation type="submission" date="2018-06" db="EMBL/GenBank/DDBJ databases">
        <authorList>
            <consortium name="Pathogen Informatics"/>
            <person name="Doyle S."/>
        </authorList>
    </citation>
    <scope>NUCLEOTIDE SEQUENCE [LARGE SCALE GENOMIC DNA]</scope>
    <source>
        <strain evidence="2 3">NCTC13532</strain>
    </source>
</reference>
<dbReference type="RefSeq" id="WP_115621482.1">
    <property type="nucleotide sequence ID" value="NZ_UFVR01000004.1"/>
</dbReference>
<protein>
    <recommendedName>
        <fullName evidence="1">LysM domain-containing protein</fullName>
    </recommendedName>
</protein>
<dbReference type="PROSITE" id="PS51782">
    <property type="entry name" value="LYSM"/>
    <property type="match status" value="1"/>
</dbReference>
<sequence length="348" mass="41048">MEFIKYEIKDGDSLETIANKNNLSVDELIEFHNENSGITQKIDREIPIHLKYLLIKYSESIQEDIIPDKFLESSLKYRCEQNVFTYINKVPVSNATTKRDFSVELKVFEDKLLVKVKLLDNILEVNPSNYTEAANVVAQLDLIKCNEVILQINEQDGSILKVVNHQDIIRLWEDKRREFKANAAHLDAKSKGEVDDFINLINDQILIEENLIDDYKNKMFFDVYFNKYLVDAADKLDSYKTFFRSQLFEGQKTEIEIRQDIIRQDEDVTTVRKVSETISKNVQRAEELYNLRYKPMIGYQFSSYEVSYRERSSYNTQKNFLEELDVTIIEQIVNNLELKIHYTVRKIE</sequence>
<dbReference type="CDD" id="cd00118">
    <property type="entry name" value="LysM"/>
    <property type="match status" value="1"/>
</dbReference>
<feature type="domain" description="LysM" evidence="1">
    <location>
        <begin position="4"/>
        <end position="48"/>
    </location>
</feature>
<dbReference type="InterPro" id="IPR018392">
    <property type="entry name" value="LysM"/>
</dbReference>
<dbReference type="Proteomes" id="UP000254282">
    <property type="component" value="Unassembled WGS sequence"/>
</dbReference>
<proteinExistence type="predicted"/>
<gene>
    <name evidence="2" type="ORF">NCTC13532_03946</name>
</gene>